<dbReference type="GeneID" id="59148222"/>
<evidence type="ECO:0000313" key="3">
    <source>
        <dbReference type="Proteomes" id="UP001287445"/>
    </source>
</evidence>
<gene>
    <name evidence="2" type="ORF">SGN30_12300</name>
</gene>
<feature type="compositionally biased region" description="Polar residues" evidence="1">
    <location>
        <begin position="25"/>
        <end position="37"/>
    </location>
</feature>
<feature type="region of interest" description="Disordered" evidence="1">
    <location>
        <begin position="1"/>
        <end position="51"/>
    </location>
</feature>
<reference evidence="2" key="1">
    <citation type="submission" date="2023-11" db="EMBL/GenBank/DDBJ databases">
        <title>Identification and selenium tolerance of Delftia acidovorans R3-25.</title>
        <authorList>
            <person name="Zhang S."/>
            <person name="Liu Y."/>
            <person name="Guo Y."/>
        </authorList>
    </citation>
    <scope>NUCLEOTIDE SEQUENCE</scope>
    <source>
        <strain evidence="2">R3-25</strain>
    </source>
</reference>
<feature type="compositionally biased region" description="Low complexity" evidence="1">
    <location>
        <begin position="38"/>
        <end position="51"/>
    </location>
</feature>
<protein>
    <submittedName>
        <fullName evidence="2">Uncharacterized protein</fullName>
    </submittedName>
</protein>
<accession>A0AAJ2R1Q8</accession>
<dbReference type="RefSeq" id="WP_012206197.1">
    <property type="nucleotide sequence ID" value="NZ_CANENH010000008.1"/>
</dbReference>
<organism evidence="2 3">
    <name type="scientific">Delftia acidovorans</name>
    <name type="common">Pseudomonas acidovorans</name>
    <name type="synonym">Comamonas acidovorans</name>
    <dbReference type="NCBI Taxonomy" id="80866"/>
    <lineage>
        <taxon>Bacteria</taxon>
        <taxon>Pseudomonadati</taxon>
        <taxon>Pseudomonadota</taxon>
        <taxon>Betaproteobacteria</taxon>
        <taxon>Burkholderiales</taxon>
        <taxon>Comamonadaceae</taxon>
        <taxon>Delftia</taxon>
    </lineage>
</organism>
<evidence type="ECO:0000313" key="2">
    <source>
        <dbReference type="EMBL" id="MDX4954191.1"/>
    </source>
</evidence>
<dbReference type="EMBL" id="JAWWMZ010000004">
    <property type="protein sequence ID" value="MDX4954191.1"/>
    <property type="molecule type" value="Genomic_DNA"/>
</dbReference>
<dbReference type="AlphaFoldDB" id="A0AAJ2R1Q8"/>
<dbReference type="Proteomes" id="UP001287445">
    <property type="component" value="Unassembled WGS sequence"/>
</dbReference>
<name>A0AAJ2R1Q8_DELAC</name>
<comment type="caution">
    <text evidence="2">The sequence shown here is derived from an EMBL/GenBank/DDBJ whole genome shotgun (WGS) entry which is preliminary data.</text>
</comment>
<sequence>MKQLIPMAGSHHRSYVPMQMGQPISDGNYTQQQTKANQRQIGQPLPQKQQQ</sequence>
<evidence type="ECO:0000256" key="1">
    <source>
        <dbReference type="SAM" id="MobiDB-lite"/>
    </source>
</evidence>
<proteinExistence type="predicted"/>